<comment type="caution">
    <text evidence="16">The sequence shown here is derived from an EMBL/GenBank/DDBJ whole genome shotgun (WGS) entry which is preliminary data.</text>
</comment>
<evidence type="ECO:0000256" key="4">
    <source>
        <dbReference type="ARBA" id="ARBA00022692"/>
    </source>
</evidence>
<dbReference type="SUPFAM" id="SSF56935">
    <property type="entry name" value="Porins"/>
    <property type="match status" value="1"/>
</dbReference>
<organism evidence="16 17">
    <name type="scientific">Carboxylicivirga sediminis</name>
    <dbReference type="NCBI Taxonomy" id="2006564"/>
    <lineage>
        <taxon>Bacteria</taxon>
        <taxon>Pseudomonadati</taxon>
        <taxon>Bacteroidota</taxon>
        <taxon>Bacteroidia</taxon>
        <taxon>Marinilabiliales</taxon>
        <taxon>Marinilabiliaceae</taxon>
        <taxon>Carboxylicivirga</taxon>
    </lineage>
</organism>
<feature type="domain" description="TonB-dependent receptor plug" evidence="15">
    <location>
        <begin position="116"/>
        <end position="233"/>
    </location>
</feature>
<keyword evidence="4 10" id="KW-0812">Transmembrane</keyword>
<evidence type="ECO:0000256" key="11">
    <source>
        <dbReference type="RuleBase" id="RU003357"/>
    </source>
</evidence>
<dbReference type="InterPro" id="IPR036942">
    <property type="entry name" value="Beta-barrel_TonB_sf"/>
</dbReference>
<gene>
    <name evidence="16" type="ORF">KDU71_16685</name>
</gene>
<evidence type="ECO:0000256" key="12">
    <source>
        <dbReference type="SAM" id="MobiDB-lite"/>
    </source>
</evidence>
<accession>A0A941IZ90</accession>
<keyword evidence="6 11" id="KW-0798">TonB box</keyword>
<keyword evidence="2 10" id="KW-0813">Transport</keyword>
<feature type="compositionally biased region" description="Polar residues" evidence="12">
    <location>
        <begin position="413"/>
        <end position="425"/>
    </location>
</feature>
<dbReference type="EMBL" id="JAGTAR010000028">
    <property type="protein sequence ID" value="MBR8537209.1"/>
    <property type="molecule type" value="Genomic_DNA"/>
</dbReference>
<keyword evidence="5 13" id="KW-0732">Signal</keyword>
<dbReference type="PANTHER" id="PTHR30069:SF29">
    <property type="entry name" value="HEMOGLOBIN AND HEMOGLOBIN-HAPTOGLOBIN-BINDING PROTEIN 1-RELATED"/>
    <property type="match status" value="1"/>
</dbReference>
<evidence type="ECO:0000256" key="9">
    <source>
        <dbReference type="ARBA" id="ARBA00023237"/>
    </source>
</evidence>
<dbReference type="RefSeq" id="WP_212192234.1">
    <property type="nucleotide sequence ID" value="NZ_JAGTAR010000028.1"/>
</dbReference>
<evidence type="ECO:0000256" key="13">
    <source>
        <dbReference type="SAM" id="SignalP"/>
    </source>
</evidence>
<dbReference type="GO" id="GO:0044718">
    <property type="term" value="P:siderophore transmembrane transport"/>
    <property type="evidence" value="ECO:0007669"/>
    <property type="project" value="TreeGrafter"/>
</dbReference>
<dbReference type="InterPro" id="IPR023997">
    <property type="entry name" value="TonB-dep_OMP_SusC/RagA_CS"/>
</dbReference>
<evidence type="ECO:0000256" key="10">
    <source>
        <dbReference type="PROSITE-ProRule" id="PRU01360"/>
    </source>
</evidence>
<dbReference type="Pfam" id="PF00593">
    <property type="entry name" value="TonB_dep_Rec_b-barrel"/>
    <property type="match status" value="1"/>
</dbReference>
<evidence type="ECO:0000256" key="1">
    <source>
        <dbReference type="ARBA" id="ARBA00004571"/>
    </source>
</evidence>
<proteinExistence type="inferred from homology"/>
<evidence type="ECO:0000256" key="8">
    <source>
        <dbReference type="ARBA" id="ARBA00023170"/>
    </source>
</evidence>
<evidence type="ECO:0000256" key="2">
    <source>
        <dbReference type="ARBA" id="ARBA00022448"/>
    </source>
</evidence>
<keyword evidence="9 10" id="KW-0998">Cell outer membrane</keyword>
<keyword evidence="7 10" id="KW-0472">Membrane</keyword>
<feature type="chain" id="PRO_5038085797" evidence="13">
    <location>
        <begin position="22"/>
        <end position="1032"/>
    </location>
</feature>
<dbReference type="InterPro" id="IPR039426">
    <property type="entry name" value="TonB-dep_rcpt-like"/>
</dbReference>
<reference evidence="16" key="1">
    <citation type="journal article" date="2018" name="Int. J. Syst. Evol. Microbiol.">
        <title>Carboxylicivirga sediminis sp. nov., isolated from coastal sediment.</title>
        <authorList>
            <person name="Wang F.Q."/>
            <person name="Ren L.H."/>
            <person name="Zou R.J."/>
            <person name="Sun Y.Z."/>
            <person name="Liu X.J."/>
            <person name="Jiang F."/>
            <person name="Liu L.J."/>
        </authorList>
    </citation>
    <scope>NUCLEOTIDE SEQUENCE</scope>
    <source>
        <strain evidence="16">JR1</strain>
    </source>
</reference>
<dbReference type="InterPro" id="IPR037066">
    <property type="entry name" value="Plug_dom_sf"/>
</dbReference>
<dbReference type="Gene3D" id="2.60.40.1120">
    <property type="entry name" value="Carboxypeptidase-like, regulatory domain"/>
    <property type="match status" value="1"/>
</dbReference>
<evidence type="ECO:0000256" key="7">
    <source>
        <dbReference type="ARBA" id="ARBA00023136"/>
    </source>
</evidence>
<dbReference type="PANTHER" id="PTHR30069">
    <property type="entry name" value="TONB-DEPENDENT OUTER MEMBRANE RECEPTOR"/>
    <property type="match status" value="1"/>
</dbReference>
<keyword evidence="3 10" id="KW-1134">Transmembrane beta strand</keyword>
<keyword evidence="17" id="KW-1185">Reference proteome</keyword>
<evidence type="ECO:0000256" key="6">
    <source>
        <dbReference type="ARBA" id="ARBA00023077"/>
    </source>
</evidence>
<feature type="region of interest" description="Disordered" evidence="12">
    <location>
        <begin position="404"/>
        <end position="425"/>
    </location>
</feature>
<dbReference type="NCBIfam" id="TIGR04057">
    <property type="entry name" value="SusC_RagA_signa"/>
    <property type="match status" value="1"/>
</dbReference>
<keyword evidence="8 16" id="KW-0675">Receptor</keyword>
<dbReference type="InterPro" id="IPR012910">
    <property type="entry name" value="Plug_dom"/>
</dbReference>
<dbReference type="AlphaFoldDB" id="A0A941IZ90"/>
<dbReference type="Pfam" id="PF13715">
    <property type="entry name" value="CarbopepD_reg_2"/>
    <property type="match status" value="1"/>
</dbReference>
<dbReference type="Proteomes" id="UP000679220">
    <property type="component" value="Unassembled WGS sequence"/>
</dbReference>
<evidence type="ECO:0000259" key="15">
    <source>
        <dbReference type="Pfam" id="PF07715"/>
    </source>
</evidence>
<evidence type="ECO:0000259" key="14">
    <source>
        <dbReference type="Pfam" id="PF00593"/>
    </source>
</evidence>
<dbReference type="InterPro" id="IPR023996">
    <property type="entry name" value="TonB-dep_OMP_SusC/RagA"/>
</dbReference>
<dbReference type="SUPFAM" id="SSF49464">
    <property type="entry name" value="Carboxypeptidase regulatory domain-like"/>
    <property type="match status" value="1"/>
</dbReference>
<evidence type="ECO:0000256" key="3">
    <source>
        <dbReference type="ARBA" id="ARBA00022452"/>
    </source>
</evidence>
<dbReference type="Gene3D" id="2.40.170.20">
    <property type="entry name" value="TonB-dependent receptor, beta-barrel domain"/>
    <property type="match status" value="1"/>
</dbReference>
<dbReference type="NCBIfam" id="TIGR04056">
    <property type="entry name" value="OMP_RagA_SusC"/>
    <property type="match status" value="1"/>
</dbReference>
<dbReference type="InterPro" id="IPR008969">
    <property type="entry name" value="CarboxyPept-like_regulatory"/>
</dbReference>
<reference evidence="16" key="2">
    <citation type="submission" date="2021-04" db="EMBL/GenBank/DDBJ databases">
        <authorList>
            <person name="Zhang T."/>
            <person name="Zhang Y."/>
            <person name="Lu D."/>
            <person name="Zuo D."/>
            <person name="Du Z."/>
        </authorList>
    </citation>
    <scope>NUCLEOTIDE SEQUENCE</scope>
    <source>
        <strain evidence="16">JR1</strain>
    </source>
</reference>
<name>A0A941IZ90_9BACT</name>
<dbReference type="Gene3D" id="2.170.130.10">
    <property type="entry name" value="TonB-dependent receptor, plug domain"/>
    <property type="match status" value="1"/>
</dbReference>
<dbReference type="Pfam" id="PF07715">
    <property type="entry name" value="Plug"/>
    <property type="match status" value="1"/>
</dbReference>
<dbReference type="InterPro" id="IPR000531">
    <property type="entry name" value="Beta-barrel_TonB"/>
</dbReference>
<sequence length="1032" mass="113003">MKKVLFALSFLVILGLQSVLAQTTNVTGTVTDATDGSPIPGVSVFVKGTTIGTVTTPDGTYTLSVPNDAPAVVFSFVGMTTQEIAYTGQTVINAAMQSDAVDVDEVIVVAYGTAKKSSFTGSASNVKTEKILSSKTESVDKALAGKVSGVRVASTTGDPGASGEIQIRGIGSISGSTQPLYVIDGVPVTTGDFGARVSSNILSTINPDDIESMTILKDAAAASLYGSRAANGVVIITTKKGKSGDTRFNLKVSQGWSEMATDSYKMMSGVDYAQYHKAALEGYYLQGEKALVPGQPNYGDATIQADAKAWAESKYMDPSWSYVSEERNGADWRDIIYDGGSDQDYQFSASGGNEKTDFYASVGIKKVEGIVRNRNFDRYSTTLNVNNKARKWLDLSFKTQLSYTEQEGRGDQSDQGQGISTASPLSMLYSSNPTMDAYNEDGTLNMDASFNARVQNPIHALSPKEASVTNKTYRALNNIAAKVQILPELSFKSTNSVDYVSVKSFNYWGPNSIDGASLNGLGEKQDNEVITMTSTNMFNYMKTFNEVHNVNGLLGFEVQDYKNNYVFASASDYSTDKLPELGNAQPREVSSGFYNRFMISYIGNVNYNYADKYYLAASVRSDESSQLGADNRQGTFYSGSASWRFSQEDFFKNEIITDGKVRFSYGTNGALPTGSYSHLGLYYFGGAYGGAPAIYLDQVANNDLGWEKSQNINLGLDLTFFQRFTFTAEYFNKYTKDLLLNVPASYLTGVSSSLQNYGEISNSGLEFEFHGQDVLKSQVRWDVDLSLATLKAKVEKLPGGEDIILGDGNLYLYRENEDLYTFYLPTYVGVDPQSGLGQFLIDPSKPATDDNMTYVYSEAGRGPQGASYPTISGGFSNTFTWKGISLNVLMTYQFGGQLFDYPGYFSHHDGVRNFSFNLHEDVAGNYWQKPGDVVDNPRPVIGSSLRSDRWSTRHLHSTDHIRLKEVSLNYNLPKDWYQKIGVDNVSVSFNVNNLAYLYAATKDMELEVSLNGYRTVDTPLARTYSFGVNVGF</sequence>
<feature type="signal peptide" evidence="13">
    <location>
        <begin position="1"/>
        <end position="21"/>
    </location>
</feature>
<evidence type="ECO:0000313" key="16">
    <source>
        <dbReference type="EMBL" id="MBR8537209.1"/>
    </source>
</evidence>
<comment type="subcellular location">
    <subcellularLocation>
        <location evidence="1 10">Cell outer membrane</location>
        <topology evidence="1 10">Multi-pass membrane protein</topology>
    </subcellularLocation>
</comment>
<comment type="similarity">
    <text evidence="10 11">Belongs to the TonB-dependent receptor family.</text>
</comment>
<evidence type="ECO:0000256" key="5">
    <source>
        <dbReference type="ARBA" id="ARBA00022729"/>
    </source>
</evidence>
<evidence type="ECO:0000313" key="17">
    <source>
        <dbReference type="Proteomes" id="UP000679220"/>
    </source>
</evidence>
<protein>
    <submittedName>
        <fullName evidence="16">TonB-dependent receptor</fullName>
    </submittedName>
</protein>
<dbReference type="GO" id="GO:0009279">
    <property type="term" value="C:cell outer membrane"/>
    <property type="evidence" value="ECO:0007669"/>
    <property type="project" value="UniProtKB-SubCell"/>
</dbReference>
<feature type="domain" description="TonB-dependent receptor-like beta-barrel" evidence="14">
    <location>
        <begin position="501"/>
        <end position="994"/>
    </location>
</feature>
<dbReference type="PROSITE" id="PS52016">
    <property type="entry name" value="TONB_DEPENDENT_REC_3"/>
    <property type="match status" value="1"/>
</dbReference>
<dbReference type="GO" id="GO:0015344">
    <property type="term" value="F:siderophore uptake transmembrane transporter activity"/>
    <property type="evidence" value="ECO:0007669"/>
    <property type="project" value="TreeGrafter"/>
</dbReference>